<dbReference type="RefSeq" id="WP_050060276.1">
    <property type="nucleotide sequence ID" value="NZ_JACHEK010000010.1"/>
</dbReference>
<name>A0A841JZD1_9BACT</name>
<dbReference type="Gene3D" id="3.10.450.530">
    <property type="entry name" value="Ribonuclease toxin, BrnT, of type II toxin-antitoxin system"/>
    <property type="match status" value="1"/>
</dbReference>
<proteinExistence type="predicted"/>
<dbReference type="EMBL" id="JACHEK010000010">
    <property type="protein sequence ID" value="MBB6146712.1"/>
    <property type="molecule type" value="Genomic_DNA"/>
</dbReference>
<dbReference type="InterPro" id="IPR007460">
    <property type="entry name" value="BrnT_toxin"/>
</dbReference>
<dbReference type="OrthoDB" id="9802417at2"/>
<evidence type="ECO:0008006" key="3">
    <source>
        <dbReference type="Google" id="ProtNLM"/>
    </source>
</evidence>
<dbReference type="Proteomes" id="UP000538666">
    <property type="component" value="Unassembled WGS sequence"/>
</dbReference>
<keyword evidence="2" id="KW-1185">Reference proteome</keyword>
<dbReference type="Pfam" id="PF04365">
    <property type="entry name" value="BrnT_toxin"/>
    <property type="match status" value="1"/>
</dbReference>
<dbReference type="AlphaFoldDB" id="A0A841JZD1"/>
<accession>A0A841JZD1</accession>
<evidence type="ECO:0000313" key="1">
    <source>
        <dbReference type="EMBL" id="MBB6146712.1"/>
    </source>
</evidence>
<evidence type="ECO:0000313" key="2">
    <source>
        <dbReference type="Proteomes" id="UP000538666"/>
    </source>
</evidence>
<sequence length="102" mass="11744">MILFEWDKAKAETNRRKHGITFEESTTVFDDAYAVFREDRVIDGELRWHVIGVASNMTVLLVAHTLRDPSVGPDEVIRIISARVATRKEKILYDENRTKDLG</sequence>
<protein>
    <recommendedName>
        <fullName evidence="3">BrnT family toxin</fullName>
    </recommendedName>
</protein>
<dbReference type="InterPro" id="IPR038573">
    <property type="entry name" value="BrnT_sf"/>
</dbReference>
<organism evidence="1 2">
    <name type="scientific">Silvibacterium bohemicum</name>
    <dbReference type="NCBI Taxonomy" id="1577686"/>
    <lineage>
        <taxon>Bacteria</taxon>
        <taxon>Pseudomonadati</taxon>
        <taxon>Acidobacteriota</taxon>
        <taxon>Terriglobia</taxon>
        <taxon>Terriglobales</taxon>
        <taxon>Acidobacteriaceae</taxon>
        <taxon>Silvibacterium</taxon>
    </lineage>
</organism>
<reference evidence="1 2" key="1">
    <citation type="submission" date="2020-08" db="EMBL/GenBank/DDBJ databases">
        <title>Genomic Encyclopedia of Type Strains, Phase IV (KMG-IV): sequencing the most valuable type-strain genomes for metagenomic binning, comparative biology and taxonomic classification.</title>
        <authorList>
            <person name="Goeker M."/>
        </authorList>
    </citation>
    <scope>NUCLEOTIDE SEQUENCE [LARGE SCALE GENOMIC DNA]</scope>
    <source>
        <strain evidence="1 2">DSM 103733</strain>
    </source>
</reference>
<comment type="caution">
    <text evidence="1">The sequence shown here is derived from an EMBL/GenBank/DDBJ whole genome shotgun (WGS) entry which is preliminary data.</text>
</comment>
<gene>
    <name evidence="1" type="ORF">HNQ77_004691</name>
</gene>